<feature type="compositionally biased region" description="Basic and acidic residues" evidence="3">
    <location>
        <begin position="320"/>
        <end position="329"/>
    </location>
</feature>
<dbReference type="Gene3D" id="2.40.360.20">
    <property type="match status" value="1"/>
</dbReference>
<evidence type="ECO:0000313" key="5">
    <source>
        <dbReference type="EMBL" id="MBB6096300.1"/>
    </source>
</evidence>
<feature type="region of interest" description="Disordered" evidence="3">
    <location>
        <begin position="227"/>
        <end position="383"/>
    </location>
</feature>
<dbReference type="InterPro" id="IPR028974">
    <property type="entry name" value="TSP_type-3_rpt"/>
</dbReference>
<feature type="chain" id="PRO_5032833735" description="BACON domain-containing protein" evidence="4">
    <location>
        <begin position="20"/>
        <end position="1023"/>
    </location>
</feature>
<evidence type="ECO:0000256" key="1">
    <source>
        <dbReference type="ARBA" id="ARBA00022729"/>
    </source>
</evidence>
<dbReference type="PROSITE" id="PS51257">
    <property type="entry name" value="PROKAR_LIPOPROTEIN"/>
    <property type="match status" value="1"/>
</dbReference>
<reference evidence="5 6" key="1">
    <citation type="submission" date="2020-08" db="EMBL/GenBank/DDBJ databases">
        <title>Genomic Encyclopedia of Type Strains, Phase IV (KMG-IV): sequencing the most valuable type-strain genomes for metagenomic binning, comparative biology and taxonomic classification.</title>
        <authorList>
            <person name="Goeker M."/>
        </authorList>
    </citation>
    <scope>NUCLEOTIDE SEQUENCE [LARGE SCALE GENOMIC DNA]</scope>
    <source>
        <strain evidence="5 6">DSM 26723</strain>
    </source>
</reference>
<feature type="compositionally biased region" description="Basic and acidic residues" evidence="3">
    <location>
        <begin position="276"/>
        <end position="291"/>
    </location>
</feature>
<dbReference type="GO" id="GO:0005509">
    <property type="term" value="F:calcium ion binding"/>
    <property type="evidence" value="ECO:0007669"/>
    <property type="project" value="InterPro"/>
</dbReference>
<sequence>MKTSIIRHSWLVLACLALAACGGGSGGDNDDGGRPDPVAPDPNPWLPTGSSVQLYYNSNPSATAFEATAQRNSVFVAPLRYPTGGKEYFVSTPTSVGFLGFYSPQVFVSGAGQFTVDAVLDAPVTFLRTDETGPRTESVSGSGKVTITPTYGTQNLNVSGTVNYAGTEKITTALGQFDARRVAVNLNFSTTVQGQSISLPFNVTFWFVRDLGIVQRLEAGQTLRLTNATGQDSDGDGVFNGLDAFPNNPNESADTDRDGQGNNADTDDDNDGVADANDRFPLDPTETKDFDNDGMGDNADNDDDNDGLPDNSDPFPFDVHNTDTDRDGVADFYDPDDDNDGVADADDRFPLDRYETTDFDSDGVGDNSDQDDDNDSVPDANDAYPRDAQRWQLLTVGQDSVALNGVLGSSVMPTGVVSVNGFDAPWQVSSSASWAQVSRTSGVGPANITITADTSQLGAGTHAASLVFADPEVEREVVVTVQLEIALPTISIVATSLTIDGSLGWSQPTTTTNVTLNTGTLRYPVTAEVDFTPSDTAIASISGGTLGQTAAQLTLAIAPEQLGGGEHTGTVRLTATVRGETITRTVPIAVRASEHVLYPSEDGVALLSLPGRQALTHTVEILDSYNVPGAEWTASDDAPWLSVTSSGSSGDPLTVTANVTGLPDGLHEATVSLDSTNAGVERTGALRVAIWVSSTTPTASSATAATYVEILADPVRPYVYAHNGGTSIDVYNVHDRSLVTSRTVGTALGAMAASSDGEWLYVLDGGAVRRVSLVDGAAPIVTWSLSSSATRLGYMRPNGHGVIALNNGHVIDTDDGSQITTTPMAQFADKHTLSPTRRPDQLCVINGDFTPFTGDCATWSLSTYGDGDIRWVASVAASGHNTPSGTASFSRDLAMRNDGERILIANSPYFGPSNLQMPLMLFDGRQTAEMIQAMNTGGTPGAGRAVEAGTNGDLYAVVRTNATPTDTDTLWIYNADNSMRLSVPLNTVLRETQLDVSADGASAVLLVAPDSNSASTLRFVRTY</sequence>
<evidence type="ECO:0000313" key="6">
    <source>
        <dbReference type="Proteomes" id="UP000588068"/>
    </source>
</evidence>
<dbReference type="Pfam" id="PF02412">
    <property type="entry name" value="TSP_3"/>
    <property type="match status" value="2"/>
</dbReference>
<name>A0A841HVS5_9GAMM</name>
<dbReference type="Proteomes" id="UP000588068">
    <property type="component" value="Unassembled WGS sequence"/>
</dbReference>
<organism evidence="5 6">
    <name type="scientific">Povalibacter uvarum</name>
    <dbReference type="NCBI Taxonomy" id="732238"/>
    <lineage>
        <taxon>Bacteria</taxon>
        <taxon>Pseudomonadati</taxon>
        <taxon>Pseudomonadota</taxon>
        <taxon>Gammaproteobacteria</taxon>
        <taxon>Steroidobacterales</taxon>
        <taxon>Steroidobacteraceae</taxon>
        <taxon>Povalibacter</taxon>
    </lineage>
</organism>
<gene>
    <name evidence="5" type="ORF">HNQ60_005222</name>
</gene>
<dbReference type="RefSeq" id="WP_184335686.1">
    <property type="nucleotide sequence ID" value="NZ_JACHHZ010000007.1"/>
</dbReference>
<dbReference type="InterPro" id="IPR003367">
    <property type="entry name" value="Thrombospondin_3-like_rpt"/>
</dbReference>
<dbReference type="InterPro" id="IPR013783">
    <property type="entry name" value="Ig-like_fold"/>
</dbReference>
<dbReference type="SUPFAM" id="SSF63829">
    <property type="entry name" value="Calcium-dependent phosphotriesterase"/>
    <property type="match status" value="1"/>
</dbReference>
<proteinExistence type="predicted"/>
<evidence type="ECO:0008006" key="7">
    <source>
        <dbReference type="Google" id="ProtNLM"/>
    </source>
</evidence>
<dbReference type="PANTHER" id="PTHR10199:SF119">
    <property type="entry name" value="RE20510P"/>
    <property type="match status" value="1"/>
</dbReference>
<dbReference type="AlphaFoldDB" id="A0A841HVS5"/>
<dbReference type="PANTHER" id="PTHR10199">
    <property type="entry name" value="THROMBOSPONDIN"/>
    <property type="match status" value="1"/>
</dbReference>
<evidence type="ECO:0000256" key="2">
    <source>
        <dbReference type="ARBA" id="ARBA00022837"/>
    </source>
</evidence>
<feature type="compositionally biased region" description="Basic and acidic residues" evidence="3">
    <location>
        <begin position="345"/>
        <end position="356"/>
    </location>
</feature>
<dbReference type="Gene3D" id="4.10.1080.10">
    <property type="entry name" value="TSP type-3 repeat"/>
    <property type="match status" value="1"/>
</dbReference>
<keyword evidence="1 4" id="KW-0732">Signal</keyword>
<dbReference type="EMBL" id="JACHHZ010000007">
    <property type="protein sequence ID" value="MBB6096300.1"/>
    <property type="molecule type" value="Genomic_DNA"/>
</dbReference>
<evidence type="ECO:0000256" key="3">
    <source>
        <dbReference type="SAM" id="MobiDB-lite"/>
    </source>
</evidence>
<dbReference type="GO" id="GO:0007155">
    <property type="term" value="P:cell adhesion"/>
    <property type="evidence" value="ECO:0007669"/>
    <property type="project" value="InterPro"/>
</dbReference>
<keyword evidence="6" id="KW-1185">Reference proteome</keyword>
<evidence type="ECO:0000256" key="4">
    <source>
        <dbReference type="SAM" id="SignalP"/>
    </source>
</evidence>
<dbReference type="SUPFAM" id="SSF103647">
    <property type="entry name" value="TSP type-3 repeat"/>
    <property type="match status" value="2"/>
</dbReference>
<feature type="signal peptide" evidence="4">
    <location>
        <begin position="1"/>
        <end position="19"/>
    </location>
</feature>
<feature type="compositionally biased region" description="Acidic residues" evidence="3">
    <location>
        <begin position="333"/>
        <end position="344"/>
    </location>
</feature>
<protein>
    <recommendedName>
        <fullName evidence="7">BACON domain-containing protein</fullName>
    </recommendedName>
</protein>
<feature type="compositionally biased region" description="Acidic residues" evidence="3">
    <location>
        <begin position="357"/>
        <end position="376"/>
    </location>
</feature>
<keyword evidence="2" id="KW-0106">Calcium</keyword>
<comment type="caution">
    <text evidence="5">The sequence shown here is derived from an EMBL/GenBank/DDBJ whole genome shotgun (WGS) entry which is preliminary data.</text>
</comment>
<dbReference type="Gene3D" id="2.60.40.10">
    <property type="entry name" value="Immunoglobulins"/>
    <property type="match status" value="1"/>
</dbReference>
<accession>A0A841HVS5</accession>